<keyword evidence="2" id="KW-1185">Reference proteome</keyword>
<reference evidence="1 2" key="1">
    <citation type="submission" date="2024-03" db="EMBL/GenBank/DDBJ databases">
        <title>Natural products discovery in diverse microorganisms through a two-stage MS feature dereplication strategy.</title>
        <authorList>
            <person name="Zhang R."/>
        </authorList>
    </citation>
    <scope>NUCLEOTIDE SEQUENCE [LARGE SCALE GENOMIC DNA]</scope>
    <source>
        <strain evidence="1 2">18930</strain>
    </source>
</reference>
<dbReference type="Pfam" id="PF10604">
    <property type="entry name" value="Polyketide_cyc2"/>
    <property type="match status" value="1"/>
</dbReference>
<dbReference type="SUPFAM" id="SSF55961">
    <property type="entry name" value="Bet v1-like"/>
    <property type="match status" value="1"/>
</dbReference>
<dbReference type="Proteomes" id="UP001432000">
    <property type="component" value="Chromosome"/>
</dbReference>
<sequence length="146" mass="15606">MSTTTTMSRDIAATAEEVWGTVSDVTTFESWHALHVGWEELPPQTIGVGAVMVEKIKVAALVDTITFQVKAFSPPHEIVFDGTGSTGSKIHMRVGCQASGDNTAVTIDLDVSSPLLVGPIGKALQGTFKKKLAETLDRLSDYVTRS</sequence>
<dbReference type="CDD" id="cd07812">
    <property type="entry name" value="SRPBCC"/>
    <property type="match status" value="1"/>
</dbReference>
<dbReference type="InterPro" id="IPR019587">
    <property type="entry name" value="Polyketide_cyclase/dehydratase"/>
</dbReference>
<organism evidence="1 2">
    <name type="scientific">Rhodococcus sovatensis</name>
    <dbReference type="NCBI Taxonomy" id="1805840"/>
    <lineage>
        <taxon>Bacteria</taxon>
        <taxon>Bacillati</taxon>
        <taxon>Actinomycetota</taxon>
        <taxon>Actinomycetes</taxon>
        <taxon>Mycobacteriales</taxon>
        <taxon>Nocardiaceae</taxon>
        <taxon>Rhodococcus</taxon>
    </lineage>
</organism>
<evidence type="ECO:0000313" key="1">
    <source>
        <dbReference type="EMBL" id="WXG66974.1"/>
    </source>
</evidence>
<dbReference type="EMBL" id="CP147846">
    <property type="protein sequence ID" value="WXG66974.1"/>
    <property type="molecule type" value="Genomic_DNA"/>
</dbReference>
<evidence type="ECO:0000313" key="2">
    <source>
        <dbReference type="Proteomes" id="UP001432000"/>
    </source>
</evidence>
<dbReference type="RefSeq" id="WP_338886402.1">
    <property type="nucleotide sequence ID" value="NZ_CP147846.1"/>
</dbReference>
<name>A0ABZ2PDL9_9NOCA</name>
<accession>A0ABZ2PDL9</accession>
<dbReference type="Gene3D" id="3.30.530.20">
    <property type="match status" value="1"/>
</dbReference>
<protein>
    <submittedName>
        <fullName evidence="1">SRPBCC family protein</fullName>
    </submittedName>
</protein>
<proteinExistence type="predicted"/>
<dbReference type="InterPro" id="IPR023393">
    <property type="entry name" value="START-like_dom_sf"/>
</dbReference>
<gene>
    <name evidence="1" type="ORF">WDS16_17085</name>
</gene>